<protein>
    <submittedName>
        <fullName evidence="5">HxlR family transcriptional regulator</fullName>
    </submittedName>
</protein>
<keyword evidence="1" id="KW-0805">Transcription regulation</keyword>
<accession>A0A1N5W4J5</accession>
<feature type="domain" description="HTH hxlR-type" evidence="4">
    <location>
        <begin position="23"/>
        <end position="123"/>
    </location>
</feature>
<dbReference type="InterPro" id="IPR036390">
    <property type="entry name" value="WH_DNA-bd_sf"/>
</dbReference>
<dbReference type="GeneID" id="41588863"/>
<dbReference type="InterPro" id="IPR002577">
    <property type="entry name" value="HTH_HxlR"/>
</dbReference>
<keyword evidence="3" id="KW-0804">Transcription</keyword>
<dbReference type="EMBL" id="LT671858">
    <property type="protein sequence ID" value="SIM79247.1"/>
    <property type="molecule type" value="Genomic_DNA"/>
</dbReference>
<dbReference type="PANTHER" id="PTHR33204:SF18">
    <property type="entry name" value="TRANSCRIPTIONAL REGULATORY PROTEIN"/>
    <property type="match status" value="1"/>
</dbReference>
<dbReference type="AlphaFoldDB" id="A0A1N5W4J5"/>
<proteinExistence type="predicted"/>
<dbReference type="GO" id="GO:0003677">
    <property type="term" value="F:DNA binding"/>
    <property type="evidence" value="ECO:0007669"/>
    <property type="project" value="UniProtKB-KW"/>
</dbReference>
<evidence type="ECO:0000313" key="5">
    <source>
        <dbReference type="EMBL" id="SIM79247.1"/>
    </source>
</evidence>
<keyword evidence="2" id="KW-0238">DNA-binding</keyword>
<gene>
    <name evidence="5" type="ORF">CSP5_1623</name>
</gene>
<dbReference type="SUPFAM" id="SSF46785">
    <property type="entry name" value="Winged helix' DNA-binding domain"/>
    <property type="match status" value="1"/>
</dbReference>
<evidence type="ECO:0000313" key="6">
    <source>
        <dbReference type="Proteomes" id="UP000195607"/>
    </source>
</evidence>
<evidence type="ECO:0000256" key="2">
    <source>
        <dbReference type="ARBA" id="ARBA00023125"/>
    </source>
</evidence>
<dbReference type="RefSeq" id="WP_148690047.1">
    <property type="nucleotide sequence ID" value="NZ_LT671858.1"/>
</dbReference>
<evidence type="ECO:0000256" key="1">
    <source>
        <dbReference type="ARBA" id="ARBA00023015"/>
    </source>
</evidence>
<sequence length="125" mass="14212">MKEAHAADERGYVIMPENQSINVERSEDILNLLGKKYSLLIIGILGIDTTMKFNDIKKILGCPSSNILTARLREMNSAEIIDRNVVQSSPISVMYSLTKKGIELRKNLIPLFSWIEYNCPRTKLK</sequence>
<organism evidence="5 6">
    <name type="scientific">Cuniculiplasma divulgatum</name>
    <dbReference type="NCBI Taxonomy" id="1673428"/>
    <lineage>
        <taxon>Archaea</taxon>
        <taxon>Methanobacteriati</taxon>
        <taxon>Thermoplasmatota</taxon>
        <taxon>Thermoplasmata</taxon>
        <taxon>Thermoplasmatales</taxon>
        <taxon>Cuniculiplasmataceae</taxon>
        <taxon>Cuniculiplasma</taxon>
    </lineage>
</organism>
<dbReference type="Proteomes" id="UP000195607">
    <property type="component" value="Chromosome I"/>
</dbReference>
<reference evidence="5 6" key="1">
    <citation type="submission" date="2016-04" db="EMBL/GenBank/DDBJ databases">
        <authorList>
            <person name="Evans L.H."/>
            <person name="Alamgir A."/>
            <person name="Owens N."/>
            <person name="Weber N.D."/>
            <person name="Virtaneva K."/>
            <person name="Barbian K."/>
            <person name="Babar A."/>
            <person name="Rosenke K."/>
        </authorList>
    </citation>
    <scope>NUCLEOTIDE SEQUENCE [LARGE SCALE GENOMIC DNA]</scope>
    <source>
        <strain evidence="6">S5(T) (JCM 30642 \VKM B-2941)</strain>
    </source>
</reference>
<evidence type="ECO:0000256" key="3">
    <source>
        <dbReference type="ARBA" id="ARBA00023163"/>
    </source>
</evidence>
<dbReference type="PROSITE" id="PS51118">
    <property type="entry name" value="HTH_HXLR"/>
    <property type="match status" value="1"/>
</dbReference>
<dbReference type="InterPro" id="IPR036388">
    <property type="entry name" value="WH-like_DNA-bd_sf"/>
</dbReference>
<dbReference type="Gene3D" id="1.10.10.10">
    <property type="entry name" value="Winged helix-like DNA-binding domain superfamily/Winged helix DNA-binding domain"/>
    <property type="match status" value="1"/>
</dbReference>
<dbReference type="Pfam" id="PF01638">
    <property type="entry name" value="HxlR"/>
    <property type="match status" value="1"/>
</dbReference>
<name>A0A1N5W4J5_9ARCH</name>
<evidence type="ECO:0000259" key="4">
    <source>
        <dbReference type="PROSITE" id="PS51118"/>
    </source>
</evidence>
<dbReference type="PANTHER" id="PTHR33204">
    <property type="entry name" value="TRANSCRIPTIONAL REGULATOR, MARR FAMILY"/>
    <property type="match status" value="1"/>
</dbReference>